<dbReference type="STRING" id="1333998.M2A_1767"/>
<dbReference type="PANTHER" id="PTHR30435">
    <property type="entry name" value="FLAGELLAR PROTEIN"/>
    <property type="match status" value="1"/>
</dbReference>
<dbReference type="PANTHER" id="PTHR30435:SF2">
    <property type="entry name" value="FLAGELLAR BASAL-BODY ROD PROTEIN FLGC"/>
    <property type="match status" value="1"/>
</dbReference>
<evidence type="ECO:0000313" key="9">
    <source>
        <dbReference type="EMBL" id="GAK45268.1"/>
    </source>
</evidence>
<dbReference type="InterPro" id="IPR006299">
    <property type="entry name" value="FlgC"/>
</dbReference>
<dbReference type="GO" id="GO:0071978">
    <property type="term" value="P:bacterial-type flagellum-dependent swarming motility"/>
    <property type="evidence" value="ECO:0007669"/>
    <property type="project" value="TreeGrafter"/>
</dbReference>
<evidence type="ECO:0000313" key="10">
    <source>
        <dbReference type="Proteomes" id="UP000028702"/>
    </source>
</evidence>
<keyword evidence="10" id="KW-1185">Reference proteome</keyword>
<evidence type="ECO:0000256" key="3">
    <source>
        <dbReference type="ARBA" id="ARBA00017941"/>
    </source>
</evidence>
<comment type="subunit">
    <text evidence="5 6">The basal body constitutes a major portion of the flagellar organelle and consists of four rings (L,P,S, and M) mounted on a central rod. The rod consists of about 26 subunits of FlgG in the distal portion, and FlgB, FlgC and FlgF are thought to build up the proximal portion of the rod with about 6 subunits each.</text>
</comment>
<dbReference type="eggNOG" id="COG1558">
    <property type="taxonomic scope" value="Bacteria"/>
</dbReference>
<dbReference type="EMBL" id="BBIO01000008">
    <property type="protein sequence ID" value="GAK45268.1"/>
    <property type="molecule type" value="Genomic_DNA"/>
</dbReference>
<dbReference type="InterPro" id="IPR001444">
    <property type="entry name" value="Flag_bb_rod_N"/>
</dbReference>
<keyword evidence="4 6" id="KW-0975">Bacterial flagellum</keyword>
<dbReference type="GO" id="GO:0030694">
    <property type="term" value="C:bacterial-type flagellum basal body, rod"/>
    <property type="evidence" value="ECO:0007669"/>
    <property type="project" value="UniProtKB-UniRule"/>
</dbReference>
<reference evidence="9 10" key="1">
    <citation type="submission" date="2014-07" db="EMBL/GenBank/DDBJ databases">
        <title>Tepidicaulis marinum gen. nov., sp. nov., a novel marine bacterium denitrifying nitrate to nitrous oxide strictly under microaerobic conditions.</title>
        <authorList>
            <person name="Takeuchi M."/>
            <person name="Yamagishi T."/>
            <person name="Kamagata Y."/>
            <person name="Oshima K."/>
            <person name="Hattori M."/>
            <person name="Katayama T."/>
            <person name="Hanada S."/>
            <person name="Tamaki H."/>
            <person name="Marumo K."/>
            <person name="Maeda H."/>
            <person name="Nedachi M."/>
            <person name="Iwasaki W."/>
            <person name="Suwa Y."/>
            <person name="Sakata S."/>
        </authorList>
    </citation>
    <scope>NUCLEOTIDE SEQUENCE [LARGE SCALE GENOMIC DNA]</scope>
    <source>
        <strain evidence="9 10">MA2</strain>
    </source>
</reference>
<keyword evidence="9" id="KW-0969">Cilium</keyword>
<dbReference type="PROSITE" id="PS00588">
    <property type="entry name" value="FLAGELLA_BB_ROD"/>
    <property type="match status" value="1"/>
</dbReference>
<protein>
    <recommendedName>
        <fullName evidence="3 6">Flagellar basal-body rod protein FlgC</fullName>
    </recommendedName>
</protein>
<dbReference type="AlphaFoldDB" id="A0A081BB50"/>
<evidence type="ECO:0000256" key="1">
    <source>
        <dbReference type="ARBA" id="ARBA00004117"/>
    </source>
</evidence>
<accession>A0A081BB50</accession>
<organism evidence="9 10">
    <name type="scientific">Tepidicaulis marinus</name>
    <dbReference type="NCBI Taxonomy" id="1333998"/>
    <lineage>
        <taxon>Bacteria</taxon>
        <taxon>Pseudomonadati</taxon>
        <taxon>Pseudomonadota</taxon>
        <taxon>Alphaproteobacteria</taxon>
        <taxon>Hyphomicrobiales</taxon>
        <taxon>Parvibaculaceae</taxon>
        <taxon>Tepidicaulis</taxon>
    </lineage>
</organism>
<name>A0A081BB50_9HYPH</name>
<evidence type="ECO:0000256" key="2">
    <source>
        <dbReference type="ARBA" id="ARBA00009677"/>
    </source>
</evidence>
<dbReference type="Pfam" id="PF06429">
    <property type="entry name" value="Flg_bbr_C"/>
    <property type="match status" value="1"/>
</dbReference>
<keyword evidence="9" id="KW-0966">Cell projection</keyword>
<keyword evidence="9" id="KW-0282">Flagellum</keyword>
<evidence type="ECO:0000256" key="4">
    <source>
        <dbReference type="ARBA" id="ARBA00023143"/>
    </source>
</evidence>
<evidence type="ECO:0000259" key="7">
    <source>
        <dbReference type="Pfam" id="PF00460"/>
    </source>
</evidence>
<dbReference type="InterPro" id="IPR019776">
    <property type="entry name" value="Flagellar_basal_body_rod_CS"/>
</dbReference>
<comment type="similarity">
    <text evidence="2">Belongs to the flagella basal body rod proteins family.</text>
</comment>
<dbReference type="NCBIfam" id="TIGR01395">
    <property type="entry name" value="FlgC"/>
    <property type="match status" value="1"/>
</dbReference>
<dbReference type="InterPro" id="IPR010930">
    <property type="entry name" value="Flg_bb/hook_C_dom"/>
</dbReference>
<evidence type="ECO:0000256" key="6">
    <source>
        <dbReference type="RuleBase" id="RU362062"/>
    </source>
</evidence>
<dbReference type="Pfam" id="PF00460">
    <property type="entry name" value="Flg_bb_rod"/>
    <property type="match status" value="1"/>
</dbReference>
<dbReference type="RefSeq" id="WP_045446007.1">
    <property type="nucleotide sequence ID" value="NZ_BBIO01000008.1"/>
</dbReference>
<sequence>MFDPLSAAMSIASSGLKAQSQRLRVVSENVANANSTAQVPGGDPYRRKTITFDAELDRALGASKVQVKSIGVDKSDFKLIHDPSHPAAAEDGYVKLPNVSALVEMADMREATRSYEANLNIIDQARKMVMRTTDLMRRG</sequence>
<feature type="domain" description="Flagellar basal body rod protein N-terminal" evidence="7">
    <location>
        <begin position="10"/>
        <end position="36"/>
    </location>
</feature>
<feature type="domain" description="Flagellar basal-body/hook protein C-terminal" evidence="8">
    <location>
        <begin position="91"/>
        <end position="134"/>
    </location>
</feature>
<dbReference type="Proteomes" id="UP000028702">
    <property type="component" value="Unassembled WGS sequence"/>
</dbReference>
<comment type="caution">
    <text evidence="9">The sequence shown here is derived from an EMBL/GenBank/DDBJ whole genome shotgun (WGS) entry which is preliminary data.</text>
</comment>
<evidence type="ECO:0000259" key="8">
    <source>
        <dbReference type="Pfam" id="PF06429"/>
    </source>
</evidence>
<evidence type="ECO:0000256" key="5">
    <source>
        <dbReference type="ARBA" id="ARBA00025933"/>
    </source>
</evidence>
<gene>
    <name evidence="9" type="ORF">M2A_1767</name>
</gene>
<proteinExistence type="inferred from homology"/>
<comment type="subcellular location">
    <subcellularLocation>
        <location evidence="1 6">Bacterial flagellum basal body</location>
    </subcellularLocation>
</comment>